<proteinExistence type="predicted"/>
<dbReference type="KEGG" id="vg:77924851"/>
<dbReference type="Proteomes" id="UP000463915">
    <property type="component" value="Segment"/>
</dbReference>
<gene>
    <name evidence="1" type="primary">55</name>
    <name evidence="1" type="ORF">SEA_ONYINYE_55</name>
</gene>
<name>A0A6B9L7G8_9CAUD</name>
<evidence type="ECO:0000313" key="2">
    <source>
        <dbReference type="Proteomes" id="UP000463915"/>
    </source>
</evidence>
<dbReference type="InterPro" id="IPR046053">
    <property type="entry name" value="DUF6011"/>
</dbReference>
<sequence length="234" mass="26085">MNGIAEKLASPKQLKWLRDLLEDKDFSDFPEDWRKACDRIREMFNGCAAAGYEAPDLNTYIVANDGIPLTHNDFQKLLPKLQAAPKAKKAIHDEQATKNKALIDGYYLRDGVYYRVVHNRSKTKQYAQRMKFLMSLEEAKAKAGQGVKGKVFKWEYAPGAIYKLAPNMLVTNTDLTEQFGGLYSACCECGALLNDPLSVALNIGPVCGGRVFGEEWKGMLKEAKGILKAKAQLS</sequence>
<protein>
    <submittedName>
        <fullName evidence="1">Uncharacterized protein</fullName>
    </submittedName>
</protein>
<evidence type="ECO:0000313" key="1">
    <source>
        <dbReference type="EMBL" id="QHB37460.1"/>
    </source>
</evidence>
<dbReference type="GeneID" id="77924851"/>
<dbReference type="EMBL" id="MN813687">
    <property type="protein sequence ID" value="QHB37460.1"/>
    <property type="molecule type" value="Genomic_DNA"/>
</dbReference>
<accession>A0A6B9L7G8</accession>
<dbReference type="Pfam" id="PF19474">
    <property type="entry name" value="DUF6011"/>
    <property type="match status" value="1"/>
</dbReference>
<organism evidence="1 2">
    <name type="scientific">Mycobacterium phage Onyinye</name>
    <dbReference type="NCBI Taxonomy" id="2686235"/>
    <lineage>
        <taxon>Viruses</taxon>
        <taxon>Duplodnaviria</taxon>
        <taxon>Heunggongvirae</taxon>
        <taxon>Uroviricota</taxon>
        <taxon>Caudoviricetes</taxon>
        <taxon>Onyinyevirus</taxon>
        <taxon>Onyinyevirus onyinye</taxon>
    </lineage>
</organism>
<dbReference type="RefSeq" id="YP_010649304.1">
    <property type="nucleotide sequence ID" value="NC_070765.1"/>
</dbReference>
<keyword evidence="2" id="KW-1185">Reference proteome</keyword>
<reference evidence="1 2" key="1">
    <citation type="submission" date="2019-12" db="EMBL/GenBank/DDBJ databases">
        <authorList>
            <person name="Ayuk M.A."/>
            <person name="Robinson C.J."/>
            <person name="Anderson W.A."/>
            <person name="Ullah H."/>
            <person name="Gugssa A."/>
            <person name="Somiranjan G."/>
            <person name="Allen A."/>
            <person name="Lourds M.F."/>
            <person name="Quagraine B.K."/>
            <person name="Smith M."/>
            <person name="Moore M."/>
            <person name="Oliver J."/>
            <person name="Irabor E."/>
            <person name="Roy S.D."/>
            <person name="Bassey G."/>
            <person name="Louis B.N."/>
            <person name="Adu D."/>
            <person name="Akhimien C.E."/>
            <person name="Annor K."/>
            <person name="Archibald A."/>
            <person name="Ashagre K.C."/>
            <person name="Baity M.R."/>
            <person name="Barnes K.J."/>
            <person name="Barrios L.E."/>
            <person name="Black A.C."/>
            <person name="Bowen'Kauth M.S."/>
            <person name="Bowman K.N."/>
            <person name="Breaux D.L."/>
            <person name="Brooks J.A."/>
            <person name="Bwayili H.A."/>
            <person name="Caine T."/>
            <person name="Williams A.Y."/>
            <person name="Norris L.J."/>
            <person name="Nwozo E.O."/>
            <person name="Prosper P.L."/>
            <person name="Rankin N.A."/>
            <person name="Richardson K.M."/>
            <person name="Robinson D.M."/>
            <person name="Salters D.J."/>
            <person name="Savage M.A."/>
            <person name="Solomon S.M."/>
            <person name="Williams L.R."/>
            <person name="Curtis N."/>
            <person name="Garlena R.A."/>
            <person name="Russell D.A."/>
            <person name="Pope W.H."/>
            <person name="Jacobs-Sera D."/>
            <person name="Hatfull G.F."/>
        </authorList>
    </citation>
    <scope>NUCLEOTIDE SEQUENCE [LARGE SCALE GENOMIC DNA]</scope>
</reference>